<comment type="caution">
    <text evidence="2">The sequence shown here is derived from an EMBL/GenBank/DDBJ whole genome shotgun (WGS) entry which is preliminary data.</text>
</comment>
<name>A0A0F9AVN6_9ZZZZ</name>
<dbReference type="Gene3D" id="2.20.110.10">
    <property type="entry name" value="Histone H3 K4-specific methyltransferase SET7/9 N-terminal domain"/>
    <property type="match status" value="1"/>
</dbReference>
<proteinExistence type="predicted"/>
<dbReference type="AlphaFoldDB" id="A0A0F9AVN6"/>
<protein>
    <recommendedName>
        <fullName evidence="3">MORN repeat-containing protein</fullName>
    </recommendedName>
</protein>
<gene>
    <name evidence="2" type="ORF">LCGC14_2525200</name>
</gene>
<evidence type="ECO:0000256" key="1">
    <source>
        <dbReference type="ARBA" id="ARBA00022737"/>
    </source>
</evidence>
<accession>A0A0F9AVN6</accession>
<dbReference type="Pfam" id="PF02493">
    <property type="entry name" value="MORN"/>
    <property type="match status" value="2"/>
</dbReference>
<evidence type="ECO:0000313" key="2">
    <source>
        <dbReference type="EMBL" id="KKL13495.1"/>
    </source>
</evidence>
<dbReference type="InterPro" id="IPR003409">
    <property type="entry name" value="MORN"/>
</dbReference>
<keyword evidence="1" id="KW-0677">Repeat</keyword>
<dbReference type="SUPFAM" id="SSF82185">
    <property type="entry name" value="Histone H3 K4-specific methyltransferase SET7/9 N-terminal domain"/>
    <property type="match status" value="1"/>
</dbReference>
<organism evidence="2">
    <name type="scientific">marine sediment metagenome</name>
    <dbReference type="NCBI Taxonomy" id="412755"/>
    <lineage>
        <taxon>unclassified sequences</taxon>
        <taxon>metagenomes</taxon>
        <taxon>ecological metagenomes</taxon>
    </lineage>
</organism>
<sequence>MSRSPLPERYEGTFEKGELVYGTITKSNGKKYIGSFKNGKLHGKGKEIDKRGFKYEGQYIDGNLQEGT</sequence>
<reference evidence="2" key="1">
    <citation type="journal article" date="2015" name="Nature">
        <title>Complex archaea that bridge the gap between prokaryotes and eukaryotes.</title>
        <authorList>
            <person name="Spang A."/>
            <person name="Saw J.H."/>
            <person name="Jorgensen S.L."/>
            <person name="Zaremba-Niedzwiedzka K."/>
            <person name="Martijn J."/>
            <person name="Lind A.E."/>
            <person name="van Eijk R."/>
            <person name="Schleper C."/>
            <person name="Guy L."/>
            <person name="Ettema T.J."/>
        </authorList>
    </citation>
    <scope>NUCLEOTIDE SEQUENCE</scope>
</reference>
<dbReference type="EMBL" id="LAZR01040835">
    <property type="protein sequence ID" value="KKL13495.1"/>
    <property type="molecule type" value="Genomic_DNA"/>
</dbReference>
<evidence type="ECO:0008006" key="3">
    <source>
        <dbReference type="Google" id="ProtNLM"/>
    </source>
</evidence>